<proteinExistence type="predicted"/>
<name>A0A1I0BDX4_9BACI</name>
<dbReference type="PANTHER" id="PTHR37308">
    <property type="entry name" value="INTEGRAL MEMBRANE PROTEIN"/>
    <property type="match status" value="1"/>
</dbReference>
<feature type="transmembrane region" description="Helical" evidence="1">
    <location>
        <begin position="190"/>
        <end position="211"/>
    </location>
</feature>
<dbReference type="EMBL" id="FOHJ01000002">
    <property type="protein sequence ID" value="SET05151.1"/>
    <property type="molecule type" value="Genomic_DNA"/>
</dbReference>
<dbReference type="RefSeq" id="WP_342731482.1">
    <property type="nucleotide sequence ID" value="NZ_FOHJ01000002.1"/>
</dbReference>
<reference evidence="3" key="1">
    <citation type="submission" date="2016-10" db="EMBL/GenBank/DDBJ databases">
        <authorList>
            <person name="Varghese N."/>
            <person name="Submissions S."/>
        </authorList>
    </citation>
    <scope>NUCLEOTIDE SEQUENCE [LARGE SCALE GENOMIC DNA]</scope>
    <source>
        <strain evidence="3">CGMCC 1.3566</strain>
    </source>
</reference>
<dbReference type="PANTHER" id="PTHR37308:SF1">
    <property type="entry name" value="POLYPRENYL-PHOSPHATE TRANSPORTER"/>
    <property type="match status" value="1"/>
</dbReference>
<feature type="transmembrane region" description="Helical" evidence="1">
    <location>
        <begin position="245"/>
        <end position="265"/>
    </location>
</feature>
<feature type="transmembrane region" description="Helical" evidence="1">
    <location>
        <begin position="151"/>
        <end position="178"/>
    </location>
</feature>
<keyword evidence="1" id="KW-1133">Transmembrane helix</keyword>
<dbReference type="Pfam" id="PF04018">
    <property type="entry name" value="VCA0040-like"/>
    <property type="match status" value="1"/>
</dbReference>
<keyword evidence="1" id="KW-0812">Transmembrane</keyword>
<protein>
    <submittedName>
        <fullName evidence="2">Putative membrane protein</fullName>
    </submittedName>
</protein>
<evidence type="ECO:0000313" key="2">
    <source>
        <dbReference type="EMBL" id="SET05151.1"/>
    </source>
</evidence>
<feature type="transmembrane region" description="Helical" evidence="1">
    <location>
        <begin position="12"/>
        <end position="34"/>
    </location>
</feature>
<accession>A0A1I0BDX4</accession>
<gene>
    <name evidence="2" type="ORF">SAMN05421676_102444</name>
</gene>
<feature type="transmembrane region" description="Helical" evidence="1">
    <location>
        <begin position="113"/>
        <end position="131"/>
    </location>
</feature>
<feature type="transmembrane region" description="Helical" evidence="1">
    <location>
        <begin position="217"/>
        <end position="238"/>
    </location>
</feature>
<dbReference type="AlphaFoldDB" id="A0A1I0BDX4"/>
<organism evidence="2 3">
    <name type="scientific">Salinibacillus kushneri</name>
    <dbReference type="NCBI Taxonomy" id="237682"/>
    <lineage>
        <taxon>Bacteria</taxon>
        <taxon>Bacillati</taxon>
        <taxon>Bacillota</taxon>
        <taxon>Bacilli</taxon>
        <taxon>Bacillales</taxon>
        <taxon>Bacillaceae</taxon>
        <taxon>Salinibacillus</taxon>
    </lineage>
</organism>
<dbReference type="Proteomes" id="UP000199095">
    <property type="component" value="Unassembled WGS sequence"/>
</dbReference>
<evidence type="ECO:0000313" key="3">
    <source>
        <dbReference type="Proteomes" id="UP000199095"/>
    </source>
</evidence>
<keyword evidence="1" id="KW-0472">Membrane</keyword>
<feature type="transmembrane region" description="Helical" evidence="1">
    <location>
        <begin position="84"/>
        <end position="101"/>
    </location>
</feature>
<dbReference type="InterPro" id="IPR007163">
    <property type="entry name" value="VCA0040-like"/>
</dbReference>
<dbReference type="STRING" id="237682.SAMN05421676_102444"/>
<sequence>MIEWKNIFRGMLMGASDAVPGVSGGTIAVILGIYDQLIKSINGILSKDWKKYLGFLIPLGAGILIALFTISHIIGWLLNNYPNQTNFFFMGLIIGVLPYLFHKADVKNNFNGGHYVLLIIATILVASLAFFHEPTEQILDVSNPRVLLSLFFSGFIASMAMIVPGISGSMLLLLIGTFGTVMYAIKNIELIAVGAVGLGVITGIVLCSKIIRYFLEHYYYAAYAIIIGLVIGSVAVIFPGFETNVMMSILSIAAFAIGLIAAVGLGRFEYK</sequence>
<feature type="transmembrane region" description="Helical" evidence="1">
    <location>
        <begin position="55"/>
        <end position="78"/>
    </location>
</feature>
<evidence type="ECO:0000256" key="1">
    <source>
        <dbReference type="SAM" id="Phobius"/>
    </source>
</evidence>
<keyword evidence="3" id="KW-1185">Reference proteome</keyword>